<keyword evidence="2" id="KW-1185">Reference proteome</keyword>
<protein>
    <submittedName>
        <fullName evidence="1">Uncharacterized protein</fullName>
    </submittedName>
</protein>
<evidence type="ECO:0000313" key="2">
    <source>
        <dbReference type="Proteomes" id="UP000245462"/>
    </source>
</evidence>
<comment type="caution">
    <text evidence="1">The sequence shown here is derived from an EMBL/GenBank/DDBJ whole genome shotgun (WGS) entry which is preliminary data.</text>
</comment>
<dbReference type="EMBL" id="QEKY01000001">
    <property type="protein sequence ID" value="PVZ15083.1"/>
    <property type="molecule type" value="Genomic_DNA"/>
</dbReference>
<accession>A0A2U1FSC3</accession>
<dbReference type="AlphaFoldDB" id="A0A2U1FSC3"/>
<proteinExistence type="predicted"/>
<reference evidence="1 2" key="1">
    <citation type="submission" date="2018-04" db="EMBL/GenBank/DDBJ databases">
        <title>Genomic Encyclopedia of Type Strains, Phase IV (KMG-IV): sequencing the most valuable type-strain genomes for metagenomic binning, comparative biology and taxonomic classification.</title>
        <authorList>
            <person name="Goeker M."/>
        </authorList>
    </citation>
    <scope>NUCLEOTIDE SEQUENCE [LARGE SCALE GENOMIC DNA]</scope>
    <source>
        <strain evidence="1 2">DSM 28520</strain>
    </source>
</reference>
<dbReference type="Proteomes" id="UP000245462">
    <property type="component" value="Unassembled WGS sequence"/>
</dbReference>
<organism evidence="1 2">
    <name type="scientific">Porphyromonas loveana</name>
    <dbReference type="NCBI Taxonomy" id="1884669"/>
    <lineage>
        <taxon>Bacteria</taxon>
        <taxon>Pseudomonadati</taxon>
        <taxon>Bacteroidota</taxon>
        <taxon>Bacteroidia</taxon>
        <taxon>Bacteroidales</taxon>
        <taxon>Porphyromonadaceae</taxon>
        <taxon>Porphyromonas</taxon>
    </lineage>
</organism>
<evidence type="ECO:0000313" key="1">
    <source>
        <dbReference type="EMBL" id="PVZ15083.1"/>
    </source>
</evidence>
<name>A0A2U1FSC3_9PORP</name>
<gene>
    <name evidence="1" type="ORF">C7382_1019</name>
</gene>
<sequence length="96" mass="10880">MNQFRLRADLVETTGRTADCSCVKIRVFQTQNNFCAENERKSKASTYERPGGCHSAAMAASLRAVLMLRVVIILPKLFSRRVLLSFDWLIPAGRYI</sequence>